<dbReference type="AlphaFoldDB" id="A0A6G1SPT6"/>
<evidence type="ECO:0000256" key="9">
    <source>
        <dbReference type="SAM" id="Phobius"/>
    </source>
</evidence>
<feature type="signal peptide" evidence="10">
    <location>
        <begin position="1"/>
        <end position="25"/>
    </location>
</feature>
<keyword evidence="6 9" id="KW-1133">Transmembrane helix</keyword>
<dbReference type="SMART" id="SM01190">
    <property type="entry name" value="EMP24_GP25L"/>
    <property type="match status" value="1"/>
</dbReference>
<reference evidence="12" key="1">
    <citation type="submission" date="2018-10" db="EMBL/GenBank/DDBJ databases">
        <title>Transcriptome assembly of Aceria tosichella (Wheat curl mite) Type 2.</title>
        <authorList>
            <person name="Scully E.D."/>
            <person name="Geib S.M."/>
            <person name="Palmer N.A."/>
            <person name="Gupta A.K."/>
            <person name="Sarath G."/>
            <person name="Tatineni S."/>
        </authorList>
    </citation>
    <scope>NUCLEOTIDE SEQUENCE</scope>
    <source>
        <strain evidence="12">LincolnNE</strain>
    </source>
</reference>
<evidence type="ECO:0000256" key="5">
    <source>
        <dbReference type="ARBA" id="ARBA00022729"/>
    </source>
</evidence>
<keyword evidence="5 10" id="KW-0732">Signal</keyword>
<feature type="transmembrane region" description="Helical" evidence="9">
    <location>
        <begin position="180"/>
        <end position="202"/>
    </location>
</feature>
<feature type="chain" id="PRO_5026207271" evidence="10">
    <location>
        <begin position="26"/>
        <end position="213"/>
    </location>
</feature>
<dbReference type="InterPro" id="IPR009038">
    <property type="entry name" value="GOLD_dom"/>
</dbReference>
<dbReference type="GO" id="GO:0016020">
    <property type="term" value="C:membrane"/>
    <property type="evidence" value="ECO:0007669"/>
    <property type="project" value="UniProtKB-SubCell"/>
</dbReference>
<evidence type="ECO:0000256" key="4">
    <source>
        <dbReference type="ARBA" id="ARBA00022692"/>
    </source>
</evidence>
<feature type="domain" description="GOLD" evidence="11">
    <location>
        <begin position="35"/>
        <end position="123"/>
    </location>
</feature>
<keyword evidence="3" id="KW-0217">Developmental protein</keyword>
<evidence type="ECO:0000256" key="10">
    <source>
        <dbReference type="SAM" id="SignalP"/>
    </source>
</evidence>
<dbReference type="Pfam" id="PF01105">
    <property type="entry name" value="EMP24_GP25L"/>
    <property type="match status" value="1"/>
</dbReference>
<evidence type="ECO:0000256" key="1">
    <source>
        <dbReference type="ARBA" id="ARBA00004479"/>
    </source>
</evidence>
<evidence type="ECO:0000256" key="8">
    <source>
        <dbReference type="RuleBase" id="RU003827"/>
    </source>
</evidence>
<keyword evidence="7 9" id="KW-0472">Membrane</keyword>
<accession>A0A6G1SPT6</accession>
<comment type="similarity">
    <text evidence="2 8">Belongs to the EMP24/GP25L family.</text>
</comment>
<gene>
    <name evidence="12" type="primary">bai_1</name>
    <name evidence="12" type="ORF">g.531</name>
</gene>
<evidence type="ECO:0000256" key="3">
    <source>
        <dbReference type="ARBA" id="ARBA00022473"/>
    </source>
</evidence>
<evidence type="ECO:0000256" key="7">
    <source>
        <dbReference type="ARBA" id="ARBA00023136"/>
    </source>
</evidence>
<proteinExistence type="inferred from homology"/>
<dbReference type="PANTHER" id="PTHR22811">
    <property type="entry name" value="TRANSMEMBRANE EMP24 DOMAIN-CONTAINING PROTEIN"/>
    <property type="match status" value="1"/>
</dbReference>
<name>A0A6G1SPT6_9ACAR</name>
<keyword evidence="4 8" id="KW-0812">Transmembrane</keyword>
<evidence type="ECO:0000313" key="12">
    <source>
        <dbReference type="EMBL" id="MDE52505.1"/>
    </source>
</evidence>
<dbReference type="EMBL" id="GGYP01007734">
    <property type="protein sequence ID" value="MDE52505.1"/>
    <property type="molecule type" value="Transcribed_RNA"/>
</dbReference>
<protein>
    <submittedName>
        <fullName evidence="12">Transmembrane emp24 domain-containing protein bai</fullName>
    </submittedName>
</protein>
<evidence type="ECO:0000259" key="11">
    <source>
        <dbReference type="PROSITE" id="PS50866"/>
    </source>
</evidence>
<evidence type="ECO:0000256" key="6">
    <source>
        <dbReference type="ARBA" id="ARBA00022989"/>
    </source>
</evidence>
<evidence type="ECO:0000256" key="2">
    <source>
        <dbReference type="ARBA" id="ARBA00007104"/>
    </source>
</evidence>
<comment type="subcellular location">
    <subcellularLocation>
        <location evidence="1 8">Membrane</location>
        <topology evidence="1 8">Single-pass type I membrane protein</topology>
    </subcellularLocation>
</comment>
<dbReference type="PROSITE" id="PS50866">
    <property type="entry name" value="GOLD"/>
    <property type="match status" value="1"/>
</dbReference>
<sequence length="213" mass="24406">MVRHNISWSYLTILVVFITIQYVDSIRFDLQPNARKCLKEEMRKNLLAVGEYEVSSLAGTTVDFQITDSKGHTALLRTGVDGKGKFAVTSDEDDIYDFCFTYTSSPHAAHQLLPREVNLDVRLGVEAKQYDSATTDKLQKLETDLTKLEDLTNSVIEDFAHLKRRESEMQDTNASTSNRIFWQTLISMLVVLGLAGWQVLYLRQFFRSRKLID</sequence>
<dbReference type="InterPro" id="IPR015720">
    <property type="entry name" value="Emp24-like"/>
</dbReference>
<organism evidence="12">
    <name type="scientific">Aceria tosichella</name>
    <name type="common">wheat curl mite</name>
    <dbReference type="NCBI Taxonomy" id="561515"/>
    <lineage>
        <taxon>Eukaryota</taxon>
        <taxon>Metazoa</taxon>
        <taxon>Ecdysozoa</taxon>
        <taxon>Arthropoda</taxon>
        <taxon>Chelicerata</taxon>
        <taxon>Arachnida</taxon>
        <taxon>Acari</taxon>
        <taxon>Acariformes</taxon>
        <taxon>Trombidiformes</taxon>
        <taxon>Prostigmata</taxon>
        <taxon>Eupodina</taxon>
        <taxon>Eriophyoidea</taxon>
        <taxon>Eriophyidae</taxon>
        <taxon>Eriophyinae</taxon>
        <taxon>Aceriini</taxon>
        <taxon>Aceria</taxon>
    </lineage>
</organism>